<dbReference type="EMBL" id="JABWSX010000001">
    <property type="protein sequence ID" value="NVL04794.1"/>
    <property type="molecule type" value="Genomic_DNA"/>
</dbReference>
<dbReference type="AlphaFoldDB" id="A0A973WHQ3"/>
<organism evidence="1">
    <name type="scientific">Bradyrhizobium quebecense</name>
    <dbReference type="NCBI Taxonomy" id="2748629"/>
    <lineage>
        <taxon>Bacteria</taxon>
        <taxon>Pseudomonadati</taxon>
        <taxon>Pseudomonadota</taxon>
        <taxon>Alphaproteobacteria</taxon>
        <taxon>Hyphomicrobiales</taxon>
        <taxon>Nitrobacteraceae</taxon>
        <taxon>Bradyrhizobium</taxon>
    </lineage>
</organism>
<dbReference type="Gene3D" id="3.40.50.450">
    <property type="match status" value="1"/>
</dbReference>
<proteinExistence type="predicted"/>
<sequence>MIDAPDRKTPRFSPDKEPAAAAAIAAALVRIGVREGDLAICGAACGGDLLFAEAALAQGMRLEIYIPFDEPTFLASSVDFAGGNWRARYFAAKSKATLHVMPDELGPLPAGENAYERDNQWMLQRAARFGDEKIAFICLWNGEGGDGPGGAKHLMEEAGRKTTWIYWLDTRKLWD</sequence>
<gene>
    <name evidence="1" type="ORF">HU230_03320</name>
</gene>
<name>A0A973WHQ3_9BRAD</name>
<dbReference type="SUPFAM" id="SSF102405">
    <property type="entry name" value="MCP/YpsA-like"/>
    <property type="match status" value="1"/>
</dbReference>
<comment type="caution">
    <text evidence="1">The sequence shown here is derived from an EMBL/GenBank/DDBJ whole genome shotgun (WGS) entry which is preliminary data.</text>
</comment>
<protein>
    <submittedName>
        <fullName evidence="1">Uncharacterized protein</fullName>
    </submittedName>
</protein>
<evidence type="ECO:0000313" key="1">
    <source>
        <dbReference type="EMBL" id="NVL04794.1"/>
    </source>
</evidence>
<accession>A0A973WHQ3</accession>
<reference evidence="1" key="1">
    <citation type="submission" date="2020-06" db="EMBL/GenBank/DDBJ databases">
        <title>Whole Genome Sequence of Bradyrhizobium sp. Strain 66S1MB.</title>
        <authorList>
            <person name="Bromfield E."/>
            <person name="Cloutier S."/>
        </authorList>
    </citation>
    <scope>NUCLEOTIDE SEQUENCE</scope>
    <source>
        <strain evidence="1">66S1MB</strain>
    </source>
</reference>